<accession>A0A0X8JQD4</accession>
<dbReference type="Pfam" id="PF05161">
    <property type="entry name" value="MOFRL"/>
    <property type="match status" value="1"/>
</dbReference>
<dbReference type="AlphaFoldDB" id="A0A0X8JQD4"/>
<feature type="domain" description="MOFRL-associated" evidence="2">
    <location>
        <begin position="7"/>
        <end position="243"/>
    </location>
</feature>
<name>A0A0X8JQD4_9BACT</name>
<gene>
    <name evidence="3" type="ORF">AXF15_07825</name>
</gene>
<dbReference type="Pfam" id="PF13660">
    <property type="entry name" value="DUF4147"/>
    <property type="match status" value="1"/>
</dbReference>
<dbReference type="STRING" id="888061.AXF15_07825"/>
<dbReference type="FunFam" id="3.40.1480.10:FF:000002">
    <property type="entry name" value="Glycerate kinase"/>
    <property type="match status" value="1"/>
</dbReference>
<proteinExistence type="predicted"/>
<dbReference type="InterPro" id="IPR038614">
    <property type="entry name" value="GK_N_sf"/>
</dbReference>
<dbReference type="OrthoDB" id="9766552at2"/>
<dbReference type="RefSeq" id="WP_066605631.1">
    <property type="nucleotide sequence ID" value="NZ_CP014230.1"/>
</dbReference>
<feature type="domain" description="MOFRL" evidence="1">
    <location>
        <begin position="319"/>
        <end position="427"/>
    </location>
</feature>
<dbReference type="PANTHER" id="PTHR12227">
    <property type="entry name" value="GLYCERATE KINASE"/>
    <property type="match status" value="1"/>
</dbReference>
<dbReference type="EMBL" id="CP014230">
    <property type="protein sequence ID" value="AMD93015.1"/>
    <property type="molecule type" value="Genomic_DNA"/>
</dbReference>
<keyword evidence="4" id="KW-1185">Reference proteome</keyword>
<dbReference type="GO" id="GO:0008887">
    <property type="term" value="F:glycerate kinase activity"/>
    <property type="evidence" value="ECO:0007669"/>
    <property type="project" value="InterPro"/>
</dbReference>
<dbReference type="GO" id="GO:0005737">
    <property type="term" value="C:cytoplasm"/>
    <property type="evidence" value="ECO:0007669"/>
    <property type="project" value="TreeGrafter"/>
</dbReference>
<keyword evidence="3" id="KW-0670">Pyruvate</keyword>
<dbReference type="InterPro" id="IPR037035">
    <property type="entry name" value="GK-like_C_sf"/>
</dbReference>
<dbReference type="InterPro" id="IPR025286">
    <property type="entry name" value="MOFRL_assoc_dom"/>
</dbReference>
<dbReference type="SUPFAM" id="SSF82544">
    <property type="entry name" value="GckA/TtuD-like"/>
    <property type="match status" value="1"/>
</dbReference>
<dbReference type="Gene3D" id="3.40.50.10180">
    <property type="entry name" value="Glycerate kinase, MOFRL-like N-terminal domain"/>
    <property type="match status" value="1"/>
</dbReference>
<dbReference type="InterPro" id="IPR007835">
    <property type="entry name" value="MOFRL"/>
</dbReference>
<dbReference type="PANTHER" id="PTHR12227:SF0">
    <property type="entry name" value="GLYCERATE KINASE"/>
    <property type="match status" value="1"/>
</dbReference>
<organism evidence="3 4">
    <name type="scientific">Desulfomicrobium orale DSM 12838</name>
    <dbReference type="NCBI Taxonomy" id="888061"/>
    <lineage>
        <taxon>Bacteria</taxon>
        <taxon>Pseudomonadati</taxon>
        <taxon>Thermodesulfobacteriota</taxon>
        <taxon>Desulfovibrionia</taxon>
        <taxon>Desulfovibrionales</taxon>
        <taxon>Desulfomicrobiaceae</taxon>
        <taxon>Desulfomicrobium</taxon>
    </lineage>
</organism>
<reference evidence="4" key="1">
    <citation type="submission" date="2016-02" db="EMBL/GenBank/DDBJ databases">
        <authorList>
            <person name="Holder M.E."/>
            <person name="Ajami N.J."/>
            <person name="Petrosino J.F."/>
        </authorList>
    </citation>
    <scope>NUCLEOTIDE SEQUENCE [LARGE SCALE GENOMIC DNA]</scope>
    <source>
        <strain evidence="4">DSM 12838</strain>
    </source>
</reference>
<sequence length="438" mass="45122">MPTSPLLHIAKGALSACAVAPAMRSALSLSGTILNIAGHDYDLSRFRRVTALGAGKAAAAMAQALRDLLGPALSGGLMVTKYGHGLPLDGIEVLESAHPVPDRAGEAAAGTLLEHAAAAGENDLVFFLLSGGASALIPSPRPPVTLEDKMRATRLLLDCGADIHEINAIRKHLSRIKGGHLAEALAPATVITLIVSDVLGDKLDVIGSGPTAPDQATFADCLEIIGRFALRDRMPASVLEVLERGAAGLLPETAKTGRSFFTKVRHHIVASNGMALDGAAAAARELGYAPHVLTGNLSGDVQNAAVMLARAARNHRAPACLLAGGETTVTVRGRGKGGRNQELALRLALELEKNPPQAAVSVLCLGTDGSDGPTDAAGGILGPETLARARAAGLHPEPYLDNSDAYTFLRQAGALLVTGPTRTNVMDVAALLLDPIRL</sequence>
<evidence type="ECO:0000259" key="1">
    <source>
        <dbReference type="Pfam" id="PF05161"/>
    </source>
</evidence>
<protein>
    <submittedName>
        <fullName evidence="3">Hydroxypyruvate reductase</fullName>
    </submittedName>
</protein>
<dbReference type="KEGG" id="doa:AXF15_07825"/>
<dbReference type="Gene3D" id="3.40.1480.10">
    <property type="entry name" value="MOFRL domain"/>
    <property type="match status" value="1"/>
</dbReference>
<evidence type="ECO:0000259" key="2">
    <source>
        <dbReference type="Pfam" id="PF13660"/>
    </source>
</evidence>
<dbReference type="Proteomes" id="UP000063964">
    <property type="component" value="Chromosome"/>
</dbReference>
<evidence type="ECO:0000313" key="3">
    <source>
        <dbReference type="EMBL" id="AMD93015.1"/>
    </source>
</evidence>
<dbReference type="InterPro" id="IPR039760">
    <property type="entry name" value="MOFRL_protein"/>
</dbReference>
<evidence type="ECO:0000313" key="4">
    <source>
        <dbReference type="Proteomes" id="UP000063964"/>
    </source>
</evidence>